<dbReference type="InterPro" id="IPR025874">
    <property type="entry name" value="DZR"/>
</dbReference>
<keyword evidence="2" id="KW-0472">Membrane</keyword>
<feature type="transmembrane region" description="Helical" evidence="2">
    <location>
        <begin position="150"/>
        <end position="172"/>
    </location>
</feature>
<feature type="compositionally biased region" description="Polar residues" evidence="1">
    <location>
        <begin position="126"/>
        <end position="141"/>
    </location>
</feature>
<dbReference type="Proteomes" id="UP000199820">
    <property type="component" value="Unassembled WGS sequence"/>
</dbReference>
<dbReference type="Pfam" id="PF12773">
    <property type="entry name" value="DZR"/>
    <property type="match status" value="1"/>
</dbReference>
<dbReference type="EMBL" id="FOIL01000062">
    <property type="protein sequence ID" value="SET89414.1"/>
    <property type="molecule type" value="Genomic_DNA"/>
</dbReference>
<evidence type="ECO:0000313" key="4">
    <source>
        <dbReference type="EMBL" id="SET89414.1"/>
    </source>
</evidence>
<feature type="compositionally biased region" description="Basic and acidic residues" evidence="1">
    <location>
        <begin position="59"/>
        <end position="73"/>
    </location>
</feature>
<reference evidence="4 5" key="1">
    <citation type="submission" date="2016-10" db="EMBL/GenBank/DDBJ databases">
        <authorList>
            <person name="de Groot N.N."/>
        </authorList>
    </citation>
    <scope>NUCLEOTIDE SEQUENCE [LARGE SCALE GENOMIC DNA]</scope>
    <source>
        <strain evidence="4 5">KH1P1</strain>
    </source>
</reference>
<keyword evidence="5" id="KW-1185">Reference proteome</keyword>
<feature type="transmembrane region" description="Helical" evidence="2">
    <location>
        <begin position="178"/>
        <end position="194"/>
    </location>
</feature>
<evidence type="ECO:0000313" key="5">
    <source>
        <dbReference type="Proteomes" id="UP000199820"/>
    </source>
</evidence>
<dbReference type="OrthoDB" id="9788304at2"/>
<gene>
    <name evidence="4" type="ORF">SAMN04487771_106213</name>
</gene>
<evidence type="ECO:0000256" key="1">
    <source>
        <dbReference type="SAM" id="MobiDB-lite"/>
    </source>
</evidence>
<proteinExistence type="predicted"/>
<keyword evidence="2" id="KW-1133">Transmembrane helix</keyword>
<feature type="domain" description="DZANK-type" evidence="3">
    <location>
        <begin position="3"/>
        <end position="49"/>
    </location>
</feature>
<keyword evidence="2" id="KW-0812">Transmembrane</keyword>
<feature type="compositionally biased region" description="Gly residues" evidence="1">
    <location>
        <begin position="74"/>
        <end position="83"/>
    </location>
</feature>
<accession>A0A1I0HZ64</accession>
<feature type="transmembrane region" description="Helical" evidence="2">
    <location>
        <begin position="206"/>
        <end position="225"/>
    </location>
</feature>
<evidence type="ECO:0000256" key="2">
    <source>
        <dbReference type="SAM" id="Phobius"/>
    </source>
</evidence>
<dbReference type="AlphaFoldDB" id="A0A1I0HZ64"/>
<feature type="region of interest" description="Disordered" evidence="1">
    <location>
        <begin position="59"/>
        <end position="83"/>
    </location>
</feature>
<dbReference type="RefSeq" id="WP_074650391.1">
    <property type="nucleotide sequence ID" value="NZ_FOIL01000062.1"/>
</dbReference>
<evidence type="ECO:0000259" key="3">
    <source>
        <dbReference type="Pfam" id="PF12773"/>
    </source>
</evidence>
<organism evidence="4 5">
    <name type="scientific">[Clostridium] aminophilum</name>
    <dbReference type="NCBI Taxonomy" id="1526"/>
    <lineage>
        <taxon>Bacteria</taxon>
        <taxon>Bacillati</taxon>
        <taxon>Bacillota</taxon>
        <taxon>Clostridia</taxon>
        <taxon>Lachnospirales</taxon>
        <taxon>Lachnospiraceae</taxon>
    </lineage>
</organism>
<sequence>MKCKKCGTVLKKGAMFCWECGAKAASPERRCPKCGAEIADGEKYCSACGEKIQMKFENGRLSGDRERFSDTRGGDGSGRGAGEGLQFEYHREEESHENMSRLARFLKVCEVSEQFDWERAGRPPVQNMTGKATENPAGNPTETEDDPVSLFLQISLVGIGITVLTSLASLILHKMLPLYLSFFQIICLVAAVLLNEDAIRSPKKWIQKIVLAGALLLSVPIILLLCV</sequence>
<feature type="region of interest" description="Disordered" evidence="1">
    <location>
        <begin position="122"/>
        <end position="143"/>
    </location>
</feature>
<protein>
    <submittedName>
        <fullName evidence="4">Double zinc ribbon</fullName>
    </submittedName>
</protein>
<name>A0A1I0HZ64_9FIRM</name>